<dbReference type="eggNOG" id="COG0582">
    <property type="taxonomic scope" value="Bacteria"/>
</dbReference>
<dbReference type="Gene3D" id="1.10.443.10">
    <property type="entry name" value="Intergrase catalytic core"/>
    <property type="match status" value="1"/>
</dbReference>
<evidence type="ECO:0000313" key="6">
    <source>
        <dbReference type="EMBL" id="KEQ53070.1"/>
    </source>
</evidence>
<name>A0A081RCZ7_SPHCR</name>
<dbReference type="CDD" id="cd00801">
    <property type="entry name" value="INT_P4_C"/>
    <property type="match status" value="1"/>
</dbReference>
<evidence type="ECO:0000313" key="7">
    <source>
        <dbReference type="Proteomes" id="UP000028411"/>
    </source>
</evidence>
<dbReference type="InterPro" id="IPR002104">
    <property type="entry name" value="Integrase_catalytic"/>
</dbReference>
<dbReference type="GO" id="GO:0003677">
    <property type="term" value="F:DNA binding"/>
    <property type="evidence" value="ECO:0007669"/>
    <property type="project" value="UniProtKB-KW"/>
</dbReference>
<dbReference type="InterPro" id="IPR050808">
    <property type="entry name" value="Phage_Integrase"/>
</dbReference>
<comment type="similarity">
    <text evidence="1">Belongs to the 'phage' integrase family.</text>
</comment>
<dbReference type="EMBL" id="JFHR01000030">
    <property type="protein sequence ID" value="KEQ53070.1"/>
    <property type="molecule type" value="Genomic_DNA"/>
</dbReference>
<dbReference type="AlphaFoldDB" id="A0A081RCZ7"/>
<evidence type="ECO:0000256" key="2">
    <source>
        <dbReference type="ARBA" id="ARBA00022908"/>
    </source>
</evidence>
<evidence type="ECO:0000259" key="5">
    <source>
        <dbReference type="PROSITE" id="PS51898"/>
    </source>
</evidence>
<dbReference type="SUPFAM" id="SSF56349">
    <property type="entry name" value="DNA breaking-rejoining enzymes"/>
    <property type="match status" value="1"/>
</dbReference>
<dbReference type="InterPro" id="IPR011010">
    <property type="entry name" value="DNA_brk_join_enz"/>
</dbReference>
<dbReference type="GO" id="GO:0006310">
    <property type="term" value="P:DNA recombination"/>
    <property type="evidence" value="ECO:0007669"/>
    <property type="project" value="UniProtKB-KW"/>
</dbReference>
<gene>
    <name evidence="6" type="ORF">BV95_02726</name>
</gene>
<organism evidence="6 7">
    <name type="scientific">Sphingobium chlorophenolicum</name>
    <dbReference type="NCBI Taxonomy" id="46429"/>
    <lineage>
        <taxon>Bacteria</taxon>
        <taxon>Pseudomonadati</taxon>
        <taxon>Pseudomonadota</taxon>
        <taxon>Alphaproteobacteria</taxon>
        <taxon>Sphingomonadales</taxon>
        <taxon>Sphingomonadaceae</taxon>
        <taxon>Sphingobium</taxon>
    </lineage>
</organism>
<dbReference type="PROSITE" id="PS51898">
    <property type="entry name" value="TYR_RECOMBINASE"/>
    <property type="match status" value="1"/>
</dbReference>
<proteinExistence type="inferred from homology"/>
<accession>A0A081RCZ7</accession>
<dbReference type="InterPro" id="IPR013762">
    <property type="entry name" value="Integrase-like_cat_sf"/>
</dbReference>
<evidence type="ECO:0000256" key="1">
    <source>
        <dbReference type="ARBA" id="ARBA00008857"/>
    </source>
</evidence>
<dbReference type="Pfam" id="PF00589">
    <property type="entry name" value="Phage_integrase"/>
    <property type="match status" value="1"/>
</dbReference>
<protein>
    <submittedName>
        <fullName evidence="6">Phage integrase</fullName>
    </submittedName>
</protein>
<dbReference type="PANTHER" id="PTHR30629">
    <property type="entry name" value="PROPHAGE INTEGRASE"/>
    <property type="match status" value="1"/>
</dbReference>
<feature type="domain" description="Tyr recombinase" evidence="5">
    <location>
        <begin position="70"/>
        <end position="269"/>
    </location>
</feature>
<sequence>MHVVPVMADRPLPDIAAEHVHQVLDRLRDRPGLQRTAWAVLSSLFRWAEKREDIARSPMSKIDPPSGAKARKRVLTPDELVAIWNASFTLDDPRGALVRLLMITLQRRSEVAGMPWAELSKDRAVWRIDGERAKNEHDHLVPLSQLAMAELEAVGWKRRGLVLPSSTGKTPVSNFSDMKTALDKAVLAILQKKADEEAVAREEDPHVVTLTPWRLHDLRRTGTTNLQALGFPIEVTERVINHHQGGEASGIRGIYNLYEYYDEKVAALGAWAKHLQSLITGVPVASNVVHLADARG</sequence>
<keyword evidence="2" id="KW-0229">DNA integration</keyword>
<comment type="caution">
    <text evidence="6">The sequence shown here is derived from an EMBL/GenBank/DDBJ whole genome shotgun (WGS) entry which is preliminary data.</text>
</comment>
<keyword evidence="3" id="KW-0238">DNA-binding</keyword>
<reference evidence="6 7" key="1">
    <citation type="submission" date="2014-02" db="EMBL/GenBank/DDBJ databases">
        <title>Whole genome sequence of Sphingobium chlorophenolicum NBRC 16172.</title>
        <authorList>
            <person name="Gan H.M."/>
            <person name="Gan H.Y."/>
            <person name="Chew T.H."/>
            <person name="Savka M.A."/>
        </authorList>
    </citation>
    <scope>NUCLEOTIDE SEQUENCE [LARGE SCALE GENOMIC DNA]</scope>
    <source>
        <strain evidence="6 7">NBRC 16172</strain>
    </source>
</reference>
<dbReference type="GO" id="GO:0015074">
    <property type="term" value="P:DNA integration"/>
    <property type="evidence" value="ECO:0007669"/>
    <property type="project" value="UniProtKB-KW"/>
</dbReference>
<dbReference type="InterPro" id="IPR010998">
    <property type="entry name" value="Integrase_recombinase_N"/>
</dbReference>
<dbReference type="PANTHER" id="PTHR30629:SF2">
    <property type="entry name" value="PROPHAGE INTEGRASE INTS-RELATED"/>
    <property type="match status" value="1"/>
</dbReference>
<evidence type="ECO:0000256" key="4">
    <source>
        <dbReference type="ARBA" id="ARBA00023172"/>
    </source>
</evidence>
<evidence type="ECO:0000256" key="3">
    <source>
        <dbReference type="ARBA" id="ARBA00023125"/>
    </source>
</evidence>
<dbReference type="Gene3D" id="1.10.150.130">
    <property type="match status" value="1"/>
</dbReference>
<keyword evidence="4" id="KW-0233">DNA recombination</keyword>
<dbReference type="Proteomes" id="UP000028411">
    <property type="component" value="Unassembled WGS sequence"/>
</dbReference>